<dbReference type="OrthoDB" id="384974at2"/>
<dbReference type="Gene3D" id="3.30.530.20">
    <property type="match status" value="1"/>
</dbReference>
<dbReference type="SUPFAM" id="SSF55961">
    <property type="entry name" value="Bet v1-like"/>
    <property type="match status" value="1"/>
</dbReference>
<dbReference type="EMBL" id="MTBC01000003">
    <property type="protein sequence ID" value="OQD43384.1"/>
    <property type="molecule type" value="Genomic_DNA"/>
</dbReference>
<name>A0A1V6LT77_9FLAO</name>
<dbReference type="Pfam" id="PF08327">
    <property type="entry name" value="AHSA1"/>
    <property type="match status" value="1"/>
</dbReference>
<evidence type="ECO:0000256" key="1">
    <source>
        <dbReference type="ARBA" id="ARBA00006817"/>
    </source>
</evidence>
<dbReference type="InterPro" id="IPR013538">
    <property type="entry name" value="ASHA1/2-like_C"/>
</dbReference>
<proteinExistence type="inferred from homology"/>
<dbReference type="InterPro" id="IPR023393">
    <property type="entry name" value="START-like_dom_sf"/>
</dbReference>
<accession>A0A1V6LT77</accession>
<evidence type="ECO:0000313" key="4">
    <source>
        <dbReference type="Proteomes" id="UP000191680"/>
    </source>
</evidence>
<protein>
    <recommendedName>
        <fullName evidence="2">Activator of Hsp90 ATPase homologue 1/2-like C-terminal domain-containing protein</fullName>
    </recommendedName>
</protein>
<organism evidence="3 4">
    <name type="scientific">Croceivirga radicis</name>
    <dbReference type="NCBI Taxonomy" id="1929488"/>
    <lineage>
        <taxon>Bacteria</taxon>
        <taxon>Pseudomonadati</taxon>
        <taxon>Bacteroidota</taxon>
        <taxon>Flavobacteriia</taxon>
        <taxon>Flavobacteriales</taxon>
        <taxon>Flavobacteriaceae</taxon>
        <taxon>Croceivirga</taxon>
    </lineage>
</organism>
<evidence type="ECO:0000259" key="2">
    <source>
        <dbReference type="Pfam" id="PF08327"/>
    </source>
</evidence>
<evidence type="ECO:0000313" key="3">
    <source>
        <dbReference type="EMBL" id="OQD43384.1"/>
    </source>
</evidence>
<feature type="domain" description="Activator of Hsp90 ATPase homologue 1/2-like C-terminal" evidence="2">
    <location>
        <begin position="15"/>
        <end position="106"/>
    </location>
</feature>
<dbReference type="Proteomes" id="UP000191680">
    <property type="component" value="Unassembled WGS sequence"/>
</dbReference>
<keyword evidence="4" id="KW-1185">Reference proteome</keyword>
<reference evidence="3 4" key="1">
    <citation type="submission" date="2016-12" db="EMBL/GenBank/DDBJ databases">
        <authorList>
            <person name="Song W.-J."/>
            <person name="Kurnit D.M."/>
        </authorList>
    </citation>
    <scope>NUCLEOTIDE SEQUENCE [LARGE SCALE GENOMIC DNA]</scope>
    <source>
        <strain evidence="3 4">HSG9</strain>
    </source>
</reference>
<comment type="caution">
    <text evidence="3">The sequence shown here is derived from an EMBL/GenBank/DDBJ whole genome shotgun (WGS) entry which is preliminary data.</text>
</comment>
<dbReference type="RefSeq" id="WP_080318480.1">
    <property type="nucleotide sequence ID" value="NZ_MTBC01000003.1"/>
</dbReference>
<dbReference type="AlphaFoldDB" id="A0A1V6LT77"/>
<gene>
    <name evidence="3" type="ORF">BUL40_06020</name>
</gene>
<comment type="similarity">
    <text evidence="1">Belongs to the AHA1 family.</text>
</comment>
<sequence>MLNKDSFHLTRTANAQHTLLWETYTNPDHIKHWNYPSYDWKCIDIEVNLKEGGFFKCKLQSVKDDFLLEFNAVFNKVITNRLLDFTESYGRNFIMEFTPNENGCIIMHKADYESQNSVKVQQEYISLIIDNYITYSEKLQQSLL</sequence>